<organism evidence="7 8">
    <name type="scientific">Desulfococcus multivorans DSM 2059</name>
    <dbReference type="NCBI Taxonomy" id="1121405"/>
    <lineage>
        <taxon>Bacteria</taxon>
        <taxon>Pseudomonadati</taxon>
        <taxon>Thermodesulfobacteriota</taxon>
        <taxon>Desulfobacteria</taxon>
        <taxon>Desulfobacterales</taxon>
        <taxon>Desulfococcaceae</taxon>
        <taxon>Desulfococcus</taxon>
    </lineage>
</organism>
<evidence type="ECO:0000313" key="8">
    <source>
        <dbReference type="Proteomes" id="UP000014977"/>
    </source>
</evidence>
<reference evidence="7 8" key="1">
    <citation type="journal article" date="2013" name="Genome Announc.">
        <title>Draft genome sequences for three mercury-methylating, sulfate-reducing bacteria.</title>
        <authorList>
            <person name="Brown S.D."/>
            <person name="Hurt R.A.Jr."/>
            <person name="Gilmour C.C."/>
            <person name="Elias D.A."/>
        </authorList>
    </citation>
    <scope>NUCLEOTIDE SEQUENCE [LARGE SCALE GENOMIC DNA]</scope>
    <source>
        <strain evidence="7 8">DSM 2059</strain>
    </source>
</reference>
<dbReference type="AlphaFoldDB" id="S7VBX5"/>
<proteinExistence type="predicted"/>
<feature type="transmembrane region" description="Helical" evidence="6">
    <location>
        <begin position="12"/>
        <end position="31"/>
    </location>
</feature>
<comment type="subcellular location">
    <subcellularLocation>
        <location evidence="1">Cell membrane</location>
        <topology evidence="1">Multi-pass membrane protein</topology>
    </subcellularLocation>
</comment>
<keyword evidence="2" id="KW-1003">Cell membrane</keyword>
<evidence type="ECO:0000256" key="5">
    <source>
        <dbReference type="ARBA" id="ARBA00023136"/>
    </source>
</evidence>
<dbReference type="OrthoDB" id="5518164at2"/>
<evidence type="ECO:0000256" key="6">
    <source>
        <dbReference type="SAM" id="Phobius"/>
    </source>
</evidence>
<feature type="transmembrane region" description="Helical" evidence="6">
    <location>
        <begin position="96"/>
        <end position="114"/>
    </location>
</feature>
<feature type="transmembrane region" description="Helical" evidence="6">
    <location>
        <begin position="68"/>
        <end position="90"/>
    </location>
</feature>
<dbReference type="GO" id="GO:0005886">
    <property type="term" value="C:plasma membrane"/>
    <property type="evidence" value="ECO:0007669"/>
    <property type="project" value="UniProtKB-SubCell"/>
</dbReference>
<dbReference type="Pfam" id="PF03899">
    <property type="entry name" value="ATP-synt_I"/>
    <property type="match status" value="1"/>
</dbReference>
<feature type="transmembrane region" description="Helical" evidence="6">
    <location>
        <begin position="37"/>
        <end position="56"/>
    </location>
</feature>
<name>S7VBX5_DESML</name>
<keyword evidence="5 6" id="KW-0472">Membrane</keyword>
<evidence type="ECO:0000256" key="4">
    <source>
        <dbReference type="ARBA" id="ARBA00022989"/>
    </source>
</evidence>
<dbReference type="InterPro" id="IPR005598">
    <property type="entry name" value="ATP_synth_I"/>
</dbReference>
<keyword evidence="4 6" id="KW-1133">Transmembrane helix</keyword>
<evidence type="ECO:0000256" key="3">
    <source>
        <dbReference type="ARBA" id="ARBA00022692"/>
    </source>
</evidence>
<dbReference type="STRING" id="897.B2D07_02790"/>
<dbReference type="eggNOG" id="ENOG5031891">
    <property type="taxonomic scope" value="Bacteria"/>
</dbReference>
<dbReference type="RefSeq" id="WP_020876099.1">
    <property type="nucleotide sequence ID" value="NZ_ATHJ01000070.1"/>
</dbReference>
<protein>
    <submittedName>
        <fullName evidence="7">ATP synthase I chain</fullName>
    </submittedName>
</protein>
<gene>
    <name evidence="7" type="ORF">dsmv_1715</name>
</gene>
<evidence type="ECO:0000256" key="1">
    <source>
        <dbReference type="ARBA" id="ARBA00004651"/>
    </source>
</evidence>
<keyword evidence="8" id="KW-1185">Reference proteome</keyword>
<evidence type="ECO:0000256" key="2">
    <source>
        <dbReference type="ARBA" id="ARBA00022475"/>
    </source>
</evidence>
<comment type="caution">
    <text evidence="7">The sequence shown here is derived from an EMBL/GenBank/DDBJ whole genome shotgun (WGS) entry which is preliminary data.</text>
</comment>
<keyword evidence="3 6" id="KW-0812">Transmembrane</keyword>
<sequence length="126" mass="13844">MNTVRQTQKTYCSRALISAILISLVFIFAAQKPFAKGLIIGTLASIVNFILIGESLPRRVLQSSRIKSLVLSMGSILLRFGLMAVPLVVAIKSEDFNLFAVVIGLFMVQMMILIDHFSSFIFSSTG</sequence>
<dbReference type="EMBL" id="ATHJ01000070">
    <property type="protein sequence ID" value="EPR41988.1"/>
    <property type="molecule type" value="Genomic_DNA"/>
</dbReference>
<accession>S7VBX5</accession>
<evidence type="ECO:0000313" key="7">
    <source>
        <dbReference type="EMBL" id="EPR41988.1"/>
    </source>
</evidence>
<dbReference type="Proteomes" id="UP000014977">
    <property type="component" value="Unassembled WGS sequence"/>
</dbReference>